<keyword evidence="3" id="KW-1185">Reference proteome</keyword>
<reference evidence="2" key="1">
    <citation type="submission" date="2021-12" db="EMBL/GenBank/DDBJ databases">
        <authorList>
            <person name="King R."/>
        </authorList>
    </citation>
    <scope>NUCLEOTIDE SEQUENCE</scope>
</reference>
<dbReference type="KEGG" id="btab:109032988"/>
<protein>
    <submittedName>
        <fullName evidence="2">Uncharacterized protein</fullName>
    </submittedName>
</protein>
<feature type="transmembrane region" description="Helical" evidence="1">
    <location>
        <begin position="35"/>
        <end position="58"/>
    </location>
</feature>
<feature type="transmembrane region" description="Helical" evidence="1">
    <location>
        <begin position="104"/>
        <end position="122"/>
    </location>
</feature>
<keyword evidence="1" id="KW-0812">Transmembrane</keyword>
<feature type="transmembrane region" description="Helical" evidence="1">
    <location>
        <begin position="79"/>
        <end position="98"/>
    </location>
</feature>
<keyword evidence="1" id="KW-0472">Membrane</keyword>
<organism evidence="2 3">
    <name type="scientific">Bemisia tabaci</name>
    <name type="common">Sweetpotato whitefly</name>
    <name type="synonym">Aleurodes tabaci</name>
    <dbReference type="NCBI Taxonomy" id="7038"/>
    <lineage>
        <taxon>Eukaryota</taxon>
        <taxon>Metazoa</taxon>
        <taxon>Ecdysozoa</taxon>
        <taxon>Arthropoda</taxon>
        <taxon>Hexapoda</taxon>
        <taxon>Insecta</taxon>
        <taxon>Pterygota</taxon>
        <taxon>Neoptera</taxon>
        <taxon>Paraneoptera</taxon>
        <taxon>Hemiptera</taxon>
        <taxon>Sternorrhyncha</taxon>
        <taxon>Aleyrodoidea</taxon>
        <taxon>Aleyrodidae</taxon>
        <taxon>Aleyrodinae</taxon>
        <taxon>Bemisia</taxon>
    </lineage>
</organism>
<dbReference type="AlphaFoldDB" id="A0A9P0AK78"/>
<evidence type="ECO:0000313" key="2">
    <source>
        <dbReference type="EMBL" id="CAH0393631.1"/>
    </source>
</evidence>
<proteinExistence type="predicted"/>
<evidence type="ECO:0000313" key="3">
    <source>
        <dbReference type="Proteomes" id="UP001152759"/>
    </source>
</evidence>
<sequence length="208" mass="23825">MTTLSGHSYASALAHLVLTGSSCWALSKINSGVHGKYALGAYCLHLAHGVIGLFRYAIPQHKSNYRFLQMIRAVYLRIRLVNSNLALPLMTVQVALLLKPAWQSFILFLLAIPSLHVLRYWVHKPYSVPELEIFSQTLCLGALGYLSYSEGNDYGYALLFSCFAAVLIHRMTDEFSRRDLFVYALSFFVFFSYKTLHSSLPFYYRYFY</sequence>
<dbReference type="EMBL" id="OU963868">
    <property type="protein sequence ID" value="CAH0393631.1"/>
    <property type="molecule type" value="Genomic_DNA"/>
</dbReference>
<gene>
    <name evidence="2" type="ORF">BEMITA_LOCUS12006</name>
</gene>
<keyword evidence="1" id="KW-1133">Transmembrane helix</keyword>
<dbReference type="OrthoDB" id="7762401at2759"/>
<evidence type="ECO:0000256" key="1">
    <source>
        <dbReference type="SAM" id="Phobius"/>
    </source>
</evidence>
<feature type="transmembrane region" description="Helical" evidence="1">
    <location>
        <begin position="180"/>
        <end position="204"/>
    </location>
</feature>
<dbReference type="Proteomes" id="UP001152759">
    <property type="component" value="Chromosome 7"/>
</dbReference>
<accession>A0A9P0AK78</accession>
<name>A0A9P0AK78_BEMTA</name>